<dbReference type="RefSeq" id="WP_147290053.1">
    <property type="nucleotide sequence ID" value="NZ_NXLQ01000117.1"/>
</dbReference>
<name>A0A3D8I3G6_9HELI</name>
<evidence type="ECO:0000313" key="1">
    <source>
        <dbReference type="EMBL" id="RDU59700.1"/>
    </source>
</evidence>
<feature type="non-terminal residue" evidence="1">
    <location>
        <position position="427"/>
    </location>
</feature>
<protein>
    <submittedName>
        <fullName evidence="1">Uncharacterized protein</fullName>
    </submittedName>
</protein>
<reference evidence="1 2" key="1">
    <citation type="submission" date="2018-04" db="EMBL/GenBank/DDBJ databases">
        <title>Novel Campyloabacter and Helicobacter Species and Strains.</title>
        <authorList>
            <person name="Mannion A.J."/>
            <person name="Shen Z."/>
            <person name="Fox J.G."/>
        </authorList>
    </citation>
    <scope>NUCLEOTIDE SEQUENCE [LARGE SCALE GENOMIC DNA]</scope>
    <source>
        <strain evidence="1 2">MIT 17-337</strain>
    </source>
</reference>
<organism evidence="1 2">
    <name type="scientific">Helicobacter didelphidarum</name>
    <dbReference type="NCBI Taxonomy" id="2040648"/>
    <lineage>
        <taxon>Bacteria</taxon>
        <taxon>Pseudomonadati</taxon>
        <taxon>Campylobacterota</taxon>
        <taxon>Epsilonproteobacteria</taxon>
        <taxon>Campylobacterales</taxon>
        <taxon>Helicobacteraceae</taxon>
        <taxon>Helicobacter</taxon>
    </lineage>
</organism>
<evidence type="ECO:0000313" key="2">
    <source>
        <dbReference type="Proteomes" id="UP000256379"/>
    </source>
</evidence>
<dbReference type="Proteomes" id="UP000256379">
    <property type="component" value="Unassembled WGS sequence"/>
</dbReference>
<dbReference type="OrthoDB" id="5323721at2"/>
<accession>A0A3D8I3G6</accession>
<dbReference type="AlphaFoldDB" id="A0A3D8I3G6"/>
<comment type="caution">
    <text evidence="1">The sequence shown here is derived from an EMBL/GenBank/DDBJ whole genome shotgun (WGS) entry which is preliminary data.</text>
</comment>
<sequence>MYDKIEDEIKFDEMMSFGAVNHIASSANGGYGGFSSFVSNDHRITFIIVYKMDTNPTYYEDEDRFAKYILDEVKNIIQNRDKFPKVTDRIKFKGTLRIAWSYDMKYNKHIDLIFFPEENPYLNYAYLYAKDFPKKISNEDNPREIIEMKPNYDINYEFVKEILSKAGMDTYHRKRFFEVRFGTAMFVPMEIEFEWYLMFGYDDRDSNLYDDETEIGSTVKNIVYHDNSLFGVFYLSGEFDMCIGVIKEYSILSHVGNLQISIIDSEYPKAVLPSTPFIPLPTNVLATTRDFDDCIVKVKSDNKNDKILAQLFSHNVELLIIKNNDNNECYIIDKKNKNLQKSSHATSESKPINPFYKVKYLIYVQNILPNNWAKVWVIKPPKFFNDNGRIVIDKSYMDTFHNSPSQIKLYEGYIHTSGLDYLMPFGE</sequence>
<dbReference type="EMBL" id="NXLQ01000117">
    <property type="protein sequence ID" value="RDU59700.1"/>
    <property type="molecule type" value="Genomic_DNA"/>
</dbReference>
<keyword evidence="2" id="KW-1185">Reference proteome</keyword>
<proteinExistence type="predicted"/>
<gene>
    <name evidence="1" type="ORF">CQA53_11275</name>
</gene>